<dbReference type="RefSeq" id="WP_136881934.1">
    <property type="nucleotide sequence ID" value="NZ_SWDX01000012.1"/>
</dbReference>
<name>A0A4U1FZQ9_9SPHI</name>
<reference evidence="1 2" key="1">
    <citation type="submission" date="2019-04" db="EMBL/GenBank/DDBJ databases">
        <title>Pedobacter sp. RP-1-16 sp. nov., isolated from Arctic soil.</title>
        <authorList>
            <person name="Dahal R.H."/>
            <person name="Kim D.-U."/>
        </authorList>
    </citation>
    <scope>NUCLEOTIDE SEQUENCE [LARGE SCALE GENOMIC DNA]</scope>
    <source>
        <strain evidence="1 2">RP-1-16</strain>
    </source>
</reference>
<accession>A0A4U1FZQ9</accession>
<gene>
    <name evidence="1" type="ORF">FBD94_22860</name>
</gene>
<proteinExistence type="predicted"/>
<sequence length="214" mass="25061">MKSINVYVINLKRRPERKSHSIKEYLRKDEFNLFIVEANENRIGAVGLWSTIKYIISELVPIDDEFIIISEDDHKFTEYYDKKMLFNLIDKAKELDADILLGGVSWFNTAVQISPQLFWADKFNGLQFTVVYRKFFNTILQTILEVDDPCDYLISELTENKLIIYPFVSTQKEFGYSDVTSKNSTKGYVEKIFNASSERLDCLVKIGSFYNMKY</sequence>
<dbReference type="EMBL" id="SWDX01000012">
    <property type="protein sequence ID" value="TKC56558.1"/>
    <property type="molecule type" value="Genomic_DNA"/>
</dbReference>
<keyword evidence="1" id="KW-0808">Transferase</keyword>
<dbReference type="Proteomes" id="UP000309594">
    <property type="component" value="Unassembled WGS sequence"/>
</dbReference>
<comment type="caution">
    <text evidence="1">The sequence shown here is derived from an EMBL/GenBank/DDBJ whole genome shotgun (WGS) entry which is preliminary data.</text>
</comment>
<evidence type="ECO:0000313" key="1">
    <source>
        <dbReference type="EMBL" id="TKC56558.1"/>
    </source>
</evidence>
<evidence type="ECO:0000313" key="2">
    <source>
        <dbReference type="Proteomes" id="UP000309594"/>
    </source>
</evidence>
<dbReference type="AlphaFoldDB" id="A0A4U1FZQ9"/>
<dbReference type="GO" id="GO:0016740">
    <property type="term" value="F:transferase activity"/>
    <property type="evidence" value="ECO:0007669"/>
    <property type="project" value="UniProtKB-KW"/>
</dbReference>
<protein>
    <submittedName>
        <fullName evidence="1">Glycosyl transferase</fullName>
    </submittedName>
</protein>
<organism evidence="1 2">
    <name type="scientific">Pedobacter hiemivivus</name>
    <dbReference type="NCBI Taxonomy" id="2530454"/>
    <lineage>
        <taxon>Bacteria</taxon>
        <taxon>Pseudomonadati</taxon>
        <taxon>Bacteroidota</taxon>
        <taxon>Sphingobacteriia</taxon>
        <taxon>Sphingobacteriales</taxon>
        <taxon>Sphingobacteriaceae</taxon>
        <taxon>Pedobacter</taxon>
    </lineage>
</organism>